<dbReference type="PIRSF" id="PIRSF035875">
    <property type="entry name" value="RNase_BN"/>
    <property type="match status" value="1"/>
</dbReference>
<evidence type="ECO:0000256" key="5">
    <source>
        <dbReference type="ARBA" id="ARBA00023136"/>
    </source>
</evidence>
<feature type="transmembrane region" description="Helical" evidence="6">
    <location>
        <begin position="57"/>
        <end position="80"/>
    </location>
</feature>
<evidence type="ECO:0000256" key="4">
    <source>
        <dbReference type="ARBA" id="ARBA00022989"/>
    </source>
</evidence>
<protein>
    <submittedName>
        <fullName evidence="7">Ribonuclease BN</fullName>
    </submittedName>
</protein>
<feature type="transmembrane region" description="Helical" evidence="6">
    <location>
        <begin position="210"/>
        <end position="231"/>
    </location>
</feature>
<dbReference type="PANTHER" id="PTHR30213">
    <property type="entry name" value="INNER MEMBRANE PROTEIN YHJD"/>
    <property type="match status" value="1"/>
</dbReference>
<name>A0A2T1NBG1_9FLAO</name>
<feature type="transmembrane region" description="Helical" evidence="6">
    <location>
        <begin position="122"/>
        <end position="142"/>
    </location>
</feature>
<keyword evidence="2" id="KW-1003">Cell membrane</keyword>
<organism evidence="7 8">
    <name type="scientific">Aurantibacter aestuarii</name>
    <dbReference type="NCBI Taxonomy" id="1266046"/>
    <lineage>
        <taxon>Bacteria</taxon>
        <taxon>Pseudomonadati</taxon>
        <taxon>Bacteroidota</taxon>
        <taxon>Flavobacteriia</taxon>
        <taxon>Flavobacteriales</taxon>
        <taxon>Flavobacteriaceae</taxon>
        <taxon>Aurantibacter</taxon>
    </lineage>
</organism>
<reference evidence="7 8" key="1">
    <citation type="submission" date="2018-03" db="EMBL/GenBank/DDBJ databases">
        <title>Mesoflavibacter sp. HG37 and Mesoflavibacter sp. HG96 sp.nov., two marine bacteria isolated from seawater of Western Pacific Ocean.</title>
        <authorList>
            <person name="Cheng H."/>
            <person name="Wu Y.-H."/>
            <person name="Guo L.-L."/>
            <person name="Xu X.-W."/>
        </authorList>
    </citation>
    <scope>NUCLEOTIDE SEQUENCE [LARGE SCALE GENOMIC DNA]</scope>
    <source>
        <strain evidence="7 8">KCTC 32269</strain>
    </source>
</reference>
<evidence type="ECO:0000256" key="6">
    <source>
        <dbReference type="SAM" id="Phobius"/>
    </source>
</evidence>
<dbReference type="RefSeq" id="WP_106463130.1">
    <property type="nucleotide sequence ID" value="NZ_PXOQ01000008.1"/>
</dbReference>
<feature type="transmembrane region" description="Helical" evidence="6">
    <location>
        <begin position="275"/>
        <end position="299"/>
    </location>
</feature>
<feature type="transmembrane region" description="Helical" evidence="6">
    <location>
        <begin position="162"/>
        <end position="190"/>
    </location>
</feature>
<feature type="transmembrane region" description="Helical" evidence="6">
    <location>
        <begin position="243"/>
        <end position="263"/>
    </location>
</feature>
<dbReference type="GO" id="GO:0005886">
    <property type="term" value="C:plasma membrane"/>
    <property type="evidence" value="ECO:0007669"/>
    <property type="project" value="UniProtKB-SubCell"/>
</dbReference>
<evidence type="ECO:0000256" key="3">
    <source>
        <dbReference type="ARBA" id="ARBA00022692"/>
    </source>
</evidence>
<dbReference type="OrthoDB" id="977385at2"/>
<sequence length="312" mass="35479">MTFQLKSFLLKIPLVNVIVKLLNNVKPKFLEGLSLFDLLNLYVTGVAKGAIGARASAIAYSFFMALFPFLLFLIILIPHIPIEEFQTDFLVFLESFLPPTTSDFFYENIFKNLNDNNENASIISSVLILSILLMANGVNALFAGFESSYHEQLKRHFVRQYLFALGIALIIAFLLIFTVAVLGYFNIYVIGNLESYGYIQARQTSLWTTLANYVFFIIMIYIGTATLYYFGTKEGKTTKFFSLGALLTTFLIIITSFLFGIYIENFSKYNELYGSIGALLILLIYLWINSNILLLGFELNMSINLIRKRHGK</sequence>
<dbReference type="InterPro" id="IPR017039">
    <property type="entry name" value="Virul_fac_BrkB"/>
</dbReference>
<evidence type="ECO:0000256" key="1">
    <source>
        <dbReference type="ARBA" id="ARBA00004651"/>
    </source>
</evidence>
<accession>A0A2T1NBG1</accession>
<keyword evidence="3 6" id="KW-0812">Transmembrane</keyword>
<dbReference type="EMBL" id="PXOQ01000008">
    <property type="protein sequence ID" value="PSG89455.1"/>
    <property type="molecule type" value="Genomic_DNA"/>
</dbReference>
<keyword evidence="5 6" id="KW-0472">Membrane</keyword>
<keyword evidence="4 6" id="KW-1133">Transmembrane helix</keyword>
<comment type="caution">
    <text evidence="7">The sequence shown here is derived from an EMBL/GenBank/DDBJ whole genome shotgun (WGS) entry which is preliminary data.</text>
</comment>
<evidence type="ECO:0000313" key="8">
    <source>
        <dbReference type="Proteomes" id="UP000238426"/>
    </source>
</evidence>
<dbReference type="Proteomes" id="UP000238426">
    <property type="component" value="Unassembled WGS sequence"/>
</dbReference>
<comment type="subcellular location">
    <subcellularLocation>
        <location evidence="1">Cell membrane</location>
        <topology evidence="1">Multi-pass membrane protein</topology>
    </subcellularLocation>
</comment>
<proteinExistence type="predicted"/>
<dbReference type="AlphaFoldDB" id="A0A2T1NBG1"/>
<dbReference type="PANTHER" id="PTHR30213:SF0">
    <property type="entry name" value="UPF0761 MEMBRANE PROTEIN YIHY"/>
    <property type="match status" value="1"/>
</dbReference>
<keyword evidence="8" id="KW-1185">Reference proteome</keyword>
<evidence type="ECO:0000256" key="2">
    <source>
        <dbReference type="ARBA" id="ARBA00022475"/>
    </source>
</evidence>
<evidence type="ECO:0000313" key="7">
    <source>
        <dbReference type="EMBL" id="PSG89455.1"/>
    </source>
</evidence>
<gene>
    <name evidence="7" type="ORF">C7H52_06685</name>
</gene>
<dbReference type="Pfam" id="PF03631">
    <property type="entry name" value="Virul_fac_BrkB"/>
    <property type="match status" value="1"/>
</dbReference>